<gene>
    <name evidence="2" type="ORF">ACFSOX_08450</name>
</gene>
<keyword evidence="1" id="KW-1133">Transmembrane helix</keyword>
<dbReference type="Proteomes" id="UP001597314">
    <property type="component" value="Unassembled WGS sequence"/>
</dbReference>
<evidence type="ECO:0000313" key="2">
    <source>
        <dbReference type="EMBL" id="MFD2182180.1"/>
    </source>
</evidence>
<keyword evidence="1" id="KW-0812">Transmembrane</keyword>
<dbReference type="EMBL" id="JBHUIW010000007">
    <property type="protein sequence ID" value="MFD2182180.1"/>
    <property type="molecule type" value="Genomic_DNA"/>
</dbReference>
<keyword evidence="3" id="KW-1185">Reference proteome</keyword>
<evidence type="ECO:0008006" key="4">
    <source>
        <dbReference type="Google" id="ProtNLM"/>
    </source>
</evidence>
<evidence type="ECO:0000313" key="3">
    <source>
        <dbReference type="Proteomes" id="UP001597314"/>
    </source>
</evidence>
<evidence type="ECO:0000256" key="1">
    <source>
        <dbReference type="SAM" id="Phobius"/>
    </source>
</evidence>
<organism evidence="2 3">
    <name type="scientific">Rhodoplanes azumiensis</name>
    <dbReference type="NCBI Taxonomy" id="1897628"/>
    <lineage>
        <taxon>Bacteria</taxon>
        <taxon>Pseudomonadati</taxon>
        <taxon>Pseudomonadota</taxon>
        <taxon>Alphaproteobacteria</taxon>
        <taxon>Hyphomicrobiales</taxon>
        <taxon>Nitrobacteraceae</taxon>
        <taxon>Rhodoplanes</taxon>
    </lineage>
</organism>
<comment type="caution">
    <text evidence="2">The sequence shown here is derived from an EMBL/GenBank/DDBJ whole genome shotgun (WGS) entry which is preliminary data.</text>
</comment>
<feature type="transmembrane region" description="Helical" evidence="1">
    <location>
        <begin position="761"/>
        <end position="780"/>
    </location>
</feature>
<feature type="transmembrane region" description="Helical" evidence="1">
    <location>
        <begin position="654"/>
        <end position="679"/>
    </location>
</feature>
<dbReference type="RefSeq" id="WP_378477362.1">
    <property type="nucleotide sequence ID" value="NZ_JBHUIW010000007.1"/>
</dbReference>
<protein>
    <recommendedName>
        <fullName evidence="4">Pentapeptide repeat-containing protein</fullName>
    </recommendedName>
</protein>
<accession>A0ABW5AJ07</accession>
<proteinExistence type="predicted"/>
<reference evidence="3" key="1">
    <citation type="journal article" date="2019" name="Int. J. Syst. Evol. Microbiol.">
        <title>The Global Catalogue of Microorganisms (GCM) 10K type strain sequencing project: providing services to taxonomists for standard genome sequencing and annotation.</title>
        <authorList>
            <consortium name="The Broad Institute Genomics Platform"/>
            <consortium name="The Broad Institute Genome Sequencing Center for Infectious Disease"/>
            <person name="Wu L."/>
            <person name="Ma J."/>
        </authorList>
    </citation>
    <scope>NUCLEOTIDE SEQUENCE [LARGE SCALE GENOMIC DNA]</scope>
    <source>
        <strain evidence="3">CGMCC 1.6774</strain>
    </source>
</reference>
<name>A0ABW5AJ07_9BRAD</name>
<sequence>MYSRAHGTARPVVARLGRVGLLVRSSLPGLVRALVATVWLAAGAVADPWSQGRADPAGPVRPDVDAIATCLATGREMVMAPRPACVPRGSGAAIAEKAGMPLGERDWSAACASADHPRRLPRDTVARLAGDPAVARSGIRIVGALFCDGLDLADLDLPAPLMLDRAVVAGSVELRNLHLKGDLGLDNAVLLDTLRLDTVRVAGSVRLDRSFVRRLRVADTIVDGSWHQSTAIVFLDAHLVRLAVAGDLQLDRAAVSRLFVRAARVGGTLALDESEARCAVRIEASTLGALTARDAGFGKVVTIGVGPLATRYPWWRHAIEGRPATHVQTMFRSAAIAAIAEAERRRIALPELPAEENALLRGCREETQVLPDGPTRKVGIDGVAAPRWLELVVAETTIASGLCLGPIAWGTPRDGEVPDPHHPATVVGLDGTTIGGTLAVDLWGDAAPVQTPRPADPAFDRVAALHVFAAGGVSAASISLRVADLDRPWTGRFDGLRFERLHAVGRGQKGVPTCGGDAPARPAVAPTLPPVAEVLRWLDRNQAASTQPFVPFTAAFEAAGAGAEADELRIRRRSIEVCGRVARWLPVVAGLCPGGARAAASAAAAAETAPEWPSGSHVRAGFGGVVSGAGDLIGTGFAAAMWVLADHGLRPGKLAWWAAGALAIVWIVLRLGLGVVGFLPESRAPGGRLWPIGPLFLIDRLIPVYRVRGEHYAVAGFFRRADPAEAEGPAEAIETTLRGRKVVVRPVDEVTRHRIDTVLTVLRVTGVVLAVFLLAALLSGGR</sequence>
<keyword evidence="1" id="KW-0472">Membrane</keyword>